<reference evidence="6 7" key="2">
    <citation type="journal article" date="2022" name="Mar. Drugs">
        <title>Bioassay-Guided Fractionation Leads to the Detection of Cholic Acid Generated by the Rare Thalassomonas sp.</title>
        <authorList>
            <person name="Pheiffer F."/>
            <person name="Schneider Y.K."/>
            <person name="Hansen E.H."/>
            <person name="Andersen J.H."/>
            <person name="Isaksson J."/>
            <person name="Busche T."/>
            <person name="R C."/>
            <person name="Kalinowski J."/>
            <person name="Zyl L.V."/>
            <person name="Trindade M."/>
        </authorList>
    </citation>
    <scope>NUCLEOTIDE SEQUENCE [LARGE SCALE GENOMIC DNA]</scope>
    <source>
        <strain evidence="6 7">XOM25</strain>
    </source>
</reference>
<feature type="compositionally biased region" description="Polar residues" evidence="4">
    <location>
        <begin position="886"/>
        <end position="904"/>
    </location>
</feature>
<evidence type="ECO:0000313" key="6">
    <source>
        <dbReference type="EMBL" id="WDE07743.1"/>
    </source>
</evidence>
<dbReference type="Pfam" id="PF16184">
    <property type="entry name" value="Cadherin_3"/>
    <property type="match status" value="3"/>
</dbReference>
<dbReference type="NCBIfam" id="TIGR01965">
    <property type="entry name" value="VCBS_repeat"/>
    <property type="match status" value="3"/>
</dbReference>
<evidence type="ECO:0000256" key="3">
    <source>
        <dbReference type="ARBA" id="ARBA00023180"/>
    </source>
</evidence>
<dbReference type="AlphaFoldDB" id="A0AAE9Z714"/>
<dbReference type="SUPFAM" id="SSF49313">
    <property type="entry name" value="Cadherin-like"/>
    <property type="match status" value="1"/>
</dbReference>
<evidence type="ECO:0000256" key="2">
    <source>
        <dbReference type="ARBA" id="ARBA00022737"/>
    </source>
</evidence>
<proteinExistence type="predicted"/>
<organism evidence="6 7">
    <name type="scientific">Thalassomonas viridans</name>
    <dbReference type="NCBI Taxonomy" id="137584"/>
    <lineage>
        <taxon>Bacteria</taxon>
        <taxon>Pseudomonadati</taxon>
        <taxon>Pseudomonadota</taxon>
        <taxon>Gammaproteobacteria</taxon>
        <taxon>Alteromonadales</taxon>
        <taxon>Colwelliaceae</taxon>
        <taxon>Thalassomonas</taxon>
    </lineage>
</organism>
<feature type="domain" description="Dystroglycan-type cadherin-like" evidence="5">
    <location>
        <begin position="787"/>
        <end position="886"/>
    </location>
</feature>
<dbReference type="SMART" id="SM00736">
    <property type="entry name" value="CADG"/>
    <property type="match status" value="1"/>
</dbReference>
<dbReference type="Proteomes" id="UP000032352">
    <property type="component" value="Chromosome"/>
</dbReference>
<keyword evidence="2" id="KW-0677">Repeat</keyword>
<feature type="region of interest" description="Disordered" evidence="4">
    <location>
        <begin position="882"/>
        <end position="934"/>
    </location>
</feature>
<dbReference type="Gene3D" id="2.60.40.10">
    <property type="entry name" value="Immunoglobulins"/>
    <property type="match status" value="2"/>
</dbReference>
<feature type="compositionally biased region" description="Basic and acidic residues" evidence="4">
    <location>
        <begin position="1122"/>
        <end position="1141"/>
    </location>
</feature>
<dbReference type="GO" id="GO:0005509">
    <property type="term" value="F:calcium ion binding"/>
    <property type="evidence" value="ECO:0007669"/>
    <property type="project" value="InterPro"/>
</dbReference>
<dbReference type="EMBL" id="CP059733">
    <property type="protein sequence ID" value="WDE07743.1"/>
    <property type="molecule type" value="Genomic_DNA"/>
</dbReference>
<evidence type="ECO:0000256" key="4">
    <source>
        <dbReference type="SAM" id="MobiDB-lite"/>
    </source>
</evidence>
<gene>
    <name evidence="6" type="ORF">SG34_013085</name>
</gene>
<evidence type="ECO:0000256" key="1">
    <source>
        <dbReference type="ARBA" id="ARBA00022729"/>
    </source>
</evidence>
<dbReference type="Pfam" id="PF17963">
    <property type="entry name" value="Big_9"/>
    <property type="match status" value="2"/>
</dbReference>
<keyword evidence="1" id="KW-0732">Signal</keyword>
<keyword evidence="3" id="KW-0325">Glycoprotein</keyword>
<dbReference type="InterPro" id="IPR053786">
    <property type="entry name" value="LEPRxLL_CS"/>
</dbReference>
<dbReference type="NCBIfam" id="NF012209">
    <property type="entry name" value="LEPR-8K"/>
    <property type="match status" value="1"/>
</dbReference>
<dbReference type="KEGG" id="tvd:SG34_013085"/>
<dbReference type="GO" id="GO:0016020">
    <property type="term" value="C:membrane"/>
    <property type="evidence" value="ECO:0007669"/>
    <property type="project" value="InterPro"/>
</dbReference>
<dbReference type="InterPro" id="IPR015919">
    <property type="entry name" value="Cadherin-like_sf"/>
</dbReference>
<dbReference type="InterPro" id="IPR006644">
    <property type="entry name" value="Cadg"/>
</dbReference>
<dbReference type="InterPro" id="IPR051561">
    <property type="entry name" value="FRAS1_ECM"/>
</dbReference>
<evidence type="ECO:0000313" key="7">
    <source>
        <dbReference type="Proteomes" id="UP000032352"/>
    </source>
</evidence>
<dbReference type="PANTHER" id="PTHR45739">
    <property type="entry name" value="MATRIX PROTEIN, PUTATIVE-RELATED"/>
    <property type="match status" value="1"/>
</dbReference>
<accession>A0AAE9Z714</accession>
<sequence length="1141" mass="121155">MKLIRRRNRSDNQAAASTLAGGAPSVLMEALEPRLLYSADLLAGTVEFAHFEPALQEEQPTRLSILARTESQEHDLNNHQAAAFMPDADSLFAGTPADNFSFIDSFNHKVSDGSGESGIAIVAMKSGGDVQSASVVNQSLVVVEGSGAVLTLNDLQSTDADSDDNSLIYKVTDVNHGTLYINGVAWYRAGIGANDTFTQQDIIDGKVRYSHDGSNTLADSFGYSVTDTAGNQLSGQTFTITVTPAPAPAPTPTPTPVDKDSATAVNQSMTLEEGASNIQLTLAELQSTDSQTNDNALVYTVGNVAHGSLYIHGSAWAAGTNDSFTQQDIINGKVGYSHDGSNTLSDNFVYSVKDGAGNLLTGQVFAITVTPVDDDIAFMVNQSMTVMEGDSNIALSLNELQGSDADSDDSELLYTVSKVSNGTLIIKDSAWSPGTNDSFTQQDIIDGKVMYSHDGSNSGADSFSFSLADPAGNRLSGQVFSIQVNPVDDPAVIGGDLSFSGYEGDIARGTVKASDADGLSDGSYFSAGQGIYGSADIDPETGNWSYTPTDSNWFGSDSFTVRVTDDLGGETEQLITITLTGVDDAALISGDLSFSGLEGDKVAGQIYASDVDGLNDFSYFSVGPASYGLAEIDAETGSWVFTPTDSNWFGSDSFTLTVTDDLGGISQELILIELAGVNDAAIISGNLTGSVTADTDLNVELITSGQFTIVDPDEGEARFVAETIAGRYGTLRIDSQGDWSYSADNNQEVVRALDETERLTELLTVTSADGTKQQLDITIEGINDAPVILQPPTDQVLNPDSHFDLTFSNNTFSDPDSKDILTYNLVQADGSALPDWLNFNSQSLTLSGTPGNDDAGALALKLIADDGSSSVVAPFSLTVNPVFPANTPTAVSTPQTPETESTGQEEQEKAQVTEEGQQESEKSEDESQTTETDVSDAVAGLSNNLLSSAGAHQVKASQHERHEEAIFSPVSVETLAGEINEVASKAKITEVKDVSRENRPLATVDLSLLTFSSQELFEPLTDEQLSTRDKEDFFRELDQMRKELNDLADDEEPQADIVAEVTMGATLSFSVGVLAWILRAGSLMASFLSVIPLWKQFDLMPVLANQGLKSGQSPQKGQVGEAEAREESIFDSEDKKTEESI</sequence>
<feature type="compositionally biased region" description="Acidic residues" evidence="4">
    <location>
        <begin position="916"/>
        <end position="928"/>
    </location>
</feature>
<reference evidence="6 7" key="1">
    <citation type="journal article" date="2015" name="Genome Announc.">
        <title>Draft Genome Sequences of Marine Isolates of Thalassomonas viridans and Thalassomonas actiniarum.</title>
        <authorList>
            <person name="Olonade I."/>
            <person name="van Zyl L.J."/>
            <person name="Trindade M."/>
        </authorList>
    </citation>
    <scope>NUCLEOTIDE SEQUENCE [LARGE SCALE GENOMIC DNA]</scope>
    <source>
        <strain evidence="6 7">XOM25</strain>
    </source>
</reference>
<dbReference type="GO" id="GO:0009653">
    <property type="term" value="P:anatomical structure morphogenesis"/>
    <property type="evidence" value="ECO:0007669"/>
    <property type="project" value="TreeGrafter"/>
</dbReference>
<dbReference type="PROSITE" id="PS51854">
    <property type="entry name" value="CSPG"/>
    <property type="match status" value="3"/>
</dbReference>
<dbReference type="InterPro" id="IPR040853">
    <property type="entry name" value="RapA2_cadherin-like"/>
</dbReference>
<dbReference type="InterPro" id="IPR039005">
    <property type="entry name" value="CSPG_rpt"/>
</dbReference>
<dbReference type="InterPro" id="IPR013783">
    <property type="entry name" value="Ig-like_fold"/>
</dbReference>
<dbReference type="Pfam" id="PF05345">
    <property type="entry name" value="He_PIG"/>
    <property type="match status" value="1"/>
</dbReference>
<keyword evidence="7" id="KW-1185">Reference proteome</keyword>
<dbReference type="PANTHER" id="PTHR45739:SF8">
    <property type="entry name" value="FRAS1-RELATED EXTRACELLULAR MATRIX PROTEIN 1"/>
    <property type="match status" value="1"/>
</dbReference>
<dbReference type="NCBIfam" id="NF012211">
    <property type="entry name" value="tand_rpt_95"/>
    <property type="match status" value="2"/>
</dbReference>
<dbReference type="InterPro" id="IPR010221">
    <property type="entry name" value="VCBS_dom"/>
</dbReference>
<evidence type="ECO:0000259" key="5">
    <source>
        <dbReference type="SMART" id="SM00736"/>
    </source>
</evidence>
<name>A0AAE9Z714_9GAMM</name>
<feature type="region of interest" description="Disordered" evidence="4">
    <location>
        <begin position="1108"/>
        <end position="1141"/>
    </location>
</feature>
<dbReference type="RefSeq" id="WP_274038616.1">
    <property type="nucleotide sequence ID" value="NZ_CP059733.1"/>
</dbReference>
<protein>
    <submittedName>
        <fullName evidence="6">Tandem-95 repeat protein</fullName>
    </submittedName>
</protein>
<dbReference type="Pfam" id="PF17803">
    <property type="entry name" value="Cadherin_4"/>
    <property type="match status" value="1"/>
</dbReference>